<keyword evidence="16 18" id="KW-0899">Viral immunoevasion</keyword>
<evidence type="ECO:0000256" key="18">
    <source>
        <dbReference type="HAMAP-Rule" id="MF_04004"/>
    </source>
</evidence>
<dbReference type="Pfam" id="PF00527">
    <property type="entry name" value="E7"/>
    <property type="match status" value="1"/>
</dbReference>
<keyword evidence="7 18" id="KW-0863">Zinc-finger</keyword>
<evidence type="ECO:0000256" key="12">
    <source>
        <dbReference type="ARBA" id="ARBA00023159"/>
    </source>
</evidence>
<feature type="short sequence motif" description="LXCXE motif; interaction with host RB1 and TMEM173/STING" evidence="18">
    <location>
        <begin position="26"/>
        <end position="30"/>
    </location>
</feature>
<protein>
    <recommendedName>
        <fullName evidence="18 19">Protein E7</fullName>
    </recommendedName>
</protein>
<evidence type="ECO:0000256" key="14">
    <source>
        <dbReference type="ARBA" id="ARBA00023200"/>
    </source>
</evidence>
<comment type="function">
    <text evidence="18">Plays a role in viral genome replication by driving entry of quiescent cells into the cell cycle. Stimulation of progression from G1 to S phase allows the virus to efficiently use the cellular DNA replicating machinery to achieve viral genome replication. E7 protein has both transforming and trans-activating activities. Induces the disassembly of the E2F1 transcription factor from RB1, with subsequent transcriptional activation of E2F1-regulated S-phase genes. Interferes with host histone deacetylation mediated by HDAC1 and HDAC2, leading to transcription activation. Plays also a role in the inhibition of both antiviral and antiproliferative functions of host interferon alpha. Interaction with host TMEM173/STING impairs the ability of TMEM173/STING to sense cytosolic DNA and promote the production of type I interferon (IFN-alpha and IFN-beta).</text>
</comment>
<keyword evidence="4 18" id="KW-0945">Host-virus interaction</keyword>
<name>A0A2Z2JL16_9PAPI</name>
<reference evidence="20" key="1">
    <citation type="submission" date="2016-06" db="EMBL/GenBank/DDBJ databases">
        <title>Viral metagenomics study of bats from Saudi Arabia.</title>
        <authorList>
            <person name="Mishra N."/>
            <person name="Williams S.H."/>
            <person name="Lipkin W.I."/>
        </authorList>
    </citation>
    <scope>NUCLEOTIDE SEQUENCE</scope>
    <source>
        <strain evidence="20">KSA433</strain>
    </source>
</reference>
<comment type="caution">
    <text evidence="18">Lacks conserved residue(s) required for the propagation of feature annotation.</text>
</comment>
<evidence type="ECO:0000256" key="9">
    <source>
        <dbReference type="ARBA" id="ARBA00022833"/>
    </source>
</evidence>
<comment type="function">
    <text evidence="19">E7 protein has both transforming and trans-activating activities.</text>
</comment>
<gene>
    <name evidence="18" type="primary">E7</name>
</gene>
<evidence type="ECO:0000256" key="5">
    <source>
        <dbReference type="ARBA" id="ARBA00022632"/>
    </source>
</evidence>
<keyword evidence="5 18" id="KW-1090">Inhibition of host innate immune response by virus</keyword>
<feature type="zinc finger region" evidence="18">
    <location>
        <begin position="47"/>
        <end position="83"/>
    </location>
</feature>
<dbReference type="Gene3D" id="3.30.160.330">
    <property type="match status" value="1"/>
</dbReference>
<evidence type="ECO:0000256" key="16">
    <source>
        <dbReference type="ARBA" id="ARBA00023280"/>
    </source>
</evidence>
<evidence type="ECO:0000256" key="1">
    <source>
        <dbReference type="ARBA" id="ARBA00022504"/>
    </source>
</evidence>
<evidence type="ECO:0000256" key="11">
    <source>
        <dbReference type="ARBA" id="ARBA00023125"/>
    </source>
</evidence>
<accession>A0A2Z2JL16</accession>
<evidence type="ECO:0000256" key="7">
    <source>
        <dbReference type="ARBA" id="ARBA00022771"/>
    </source>
</evidence>
<evidence type="ECO:0000256" key="8">
    <source>
        <dbReference type="ARBA" id="ARBA00022830"/>
    </source>
</evidence>
<evidence type="ECO:0000256" key="3">
    <source>
        <dbReference type="ARBA" id="ARBA00022562"/>
    </source>
</evidence>
<dbReference type="GO" id="GO:0008270">
    <property type="term" value="F:zinc ion binding"/>
    <property type="evidence" value="ECO:0007669"/>
    <property type="project" value="UniProtKB-KW"/>
</dbReference>
<dbReference type="HAMAP" id="MF_04004">
    <property type="entry name" value="PPV_E7"/>
    <property type="match status" value="1"/>
</dbReference>
<dbReference type="GO" id="GO:0039502">
    <property type="term" value="P:symbiont-mediated suppression of host type I interferon-mediated signaling pathway"/>
    <property type="evidence" value="ECO:0007669"/>
    <property type="project" value="UniProtKB-UniRule"/>
</dbReference>
<dbReference type="GO" id="GO:0003700">
    <property type="term" value="F:DNA-binding transcription factor activity"/>
    <property type="evidence" value="ECO:0007669"/>
    <property type="project" value="UniProtKB-UniRule"/>
</dbReference>
<evidence type="ECO:0000256" key="19">
    <source>
        <dbReference type="PIRNR" id="PIRNR003407"/>
    </source>
</evidence>
<dbReference type="GO" id="GO:0003677">
    <property type="term" value="F:DNA binding"/>
    <property type="evidence" value="ECO:0007669"/>
    <property type="project" value="UniProtKB-UniRule"/>
</dbReference>
<keyword evidence="11 18" id="KW-0238">DNA-binding</keyword>
<dbReference type="GO" id="GO:0039645">
    <property type="term" value="P:symbiont-mediated perturbation of host cell cycle G1/S transition checkpoint"/>
    <property type="evidence" value="ECO:0007669"/>
    <property type="project" value="UniProtKB-UniRule"/>
</dbReference>
<evidence type="ECO:0000256" key="15">
    <source>
        <dbReference type="ARBA" id="ARBA00023258"/>
    </source>
</evidence>
<dbReference type="InterPro" id="IPR000148">
    <property type="entry name" value="Papilloma_E7"/>
</dbReference>
<dbReference type="GO" id="GO:0019904">
    <property type="term" value="F:protein domain specific binding"/>
    <property type="evidence" value="ECO:0007669"/>
    <property type="project" value="UniProtKB-UniRule"/>
</dbReference>
<dbReference type="PIRSF" id="PIRSF003407">
    <property type="entry name" value="Papvi_E7"/>
    <property type="match status" value="1"/>
</dbReference>
<keyword evidence="6 18" id="KW-0479">Metal-binding</keyword>
<keyword evidence="9 18" id="KW-0862">Zinc</keyword>
<keyword evidence="1 18" id="KW-1121">Modulation of host cell cycle by virus</keyword>
<evidence type="ECO:0000256" key="13">
    <source>
        <dbReference type="ARBA" id="ARBA00023163"/>
    </source>
</evidence>
<dbReference type="GO" id="GO:0030430">
    <property type="term" value="C:host cell cytoplasm"/>
    <property type="evidence" value="ECO:0007669"/>
    <property type="project" value="UniProtKB-SubCell"/>
</dbReference>
<keyword evidence="8 18" id="KW-1114">Inhibition of host interferon signaling pathway by virus</keyword>
<keyword evidence="14 18" id="KW-1035">Host cytoplasm</keyword>
<feature type="short sequence motif" description="Nuclear export signal" evidence="18">
    <location>
        <begin position="65"/>
        <end position="73"/>
    </location>
</feature>
<evidence type="ECO:0000256" key="6">
    <source>
        <dbReference type="ARBA" id="ARBA00022723"/>
    </source>
</evidence>
<keyword evidence="12 18" id="KW-0010">Activator</keyword>
<dbReference type="GO" id="GO:0042025">
    <property type="term" value="C:host cell nucleus"/>
    <property type="evidence" value="ECO:0007669"/>
    <property type="project" value="UniProtKB-SubCell"/>
</dbReference>
<organism evidence="20">
    <name type="scientific">Bat papillomavirus</name>
    <dbReference type="NCBI Taxonomy" id="2004707"/>
    <lineage>
        <taxon>Viruses</taxon>
        <taxon>Monodnaviria</taxon>
        <taxon>Shotokuvirae</taxon>
        <taxon>Cossaviricota</taxon>
        <taxon>Papovaviricetes</taxon>
        <taxon>Zurhausenvirales</taxon>
        <taxon>Papillomaviridae</taxon>
    </lineage>
</organism>
<comment type="subunit">
    <text evidence="18">Homodimer. Homooligomer. Interacts with host RB1; this interaction induces dissociation of RB1-E2F1 complex thereby disrupting RB1 activity. Interacts with host EP300; this interaction represses EP300 transcriptional activity. Interacts with protein E2; this interaction inhibits E7 oncogenic activity. Interacts with host TMEM173/STING; this interaction impairs the ability of TMEM173/STING to sense cytosolic DNA and promote the production of type I interferon (IFN-alpha and IFN-beta).</text>
</comment>
<evidence type="ECO:0000256" key="2">
    <source>
        <dbReference type="ARBA" id="ARBA00022518"/>
    </source>
</evidence>
<evidence type="ECO:0000313" key="20">
    <source>
        <dbReference type="EMBL" id="ART66902.1"/>
    </source>
</evidence>
<sequence length="91" mass="10553">MRGERIDLSDIVLQAVQEQPPGQVDLNCYEIIEEEEQRHPYRILIGCPFCQKRLRLWVIASSSYIRSFEQGLVENIDIVCHSCAQARNYNG</sequence>
<comment type="domain">
    <text evidence="18">The E7 terminal domain is an intrinsically disordered domain, whose flexibility and conformational transitions confer target adaptability to the oncoprotein. It allows adaptation to a variety of protein targets and exposes the PEST degradation sequence that regulates its turnover in the cell.</text>
</comment>
<evidence type="ECO:0000256" key="4">
    <source>
        <dbReference type="ARBA" id="ARBA00022581"/>
    </source>
</evidence>
<proteinExistence type="inferred from homology"/>
<keyword evidence="2 18" id="KW-0244">Early protein</keyword>
<keyword evidence="10 18" id="KW-0805">Transcription regulation</keyword>
<dbReference type="SUPFAM" id="SSF161234">
    <property type="entry name" value="E7 C-terminal domain-like"/>
    <property type="match status" value="1"/>
</dbReference>
<dbReference type="GO" id="GO:0052170">
    <property type="term" value="P:symbiont-mediated suppression of host innate immune response"/>
    <property type="evidence" value="ECO:0007669"/>
    <property type="project" value="UniProtKB-KW"/>
</dbReference>
<keyword evidence="3 18" id="KW-1048">Host nucleus</keyword>
<keyword evidence="17 18" id="KW-1078">G1/S host cell cycle checkpoint dysregulation by virus</keyword>
<evidence type="ECO:0000256" key="10">
    <source>
        <dbReference type="ARBA" id="ARBA00023015"/>
    </source>
</evidence>
<keyword evidence="15" id="KW-0922">Interferon antiviral system evasion</keyword>
<comment type="subcellular location">
    <subcellularLocation>
        <location evidence="18">Host cytoplasm</location>
    </subcellularLocation>
    <subcellularLocation>
        <location evidence="18">Host nucleus</location>
    </subcellularLocation>
    <text evidence="18">Predominantly found in the host nucleus.</text>
</comment>
<keyword evidence="13 18" id="KW-0804">Transcription</keyword>
<evidence type="ECO:0000256" key="17">
    <source>
        <dbReference type="ARBA" id="ARBA00023309"/>
    </source>
</evidence>
<comment type="similarity">
    <text evidence="18 19">Belongs to the papillomaviridae E7 protein family.</text>
</comment>
<comment type="PTM">
    <text evidence="18">Highly phosphorylated.</text>
</comment>
<dbReference type="GO" id="GO:0006351">
    <property type="term" value="P:DNA-templated transcription"/>
    <property type="evidence" value="ECO:0007669"/>
    <property type="project" value="UniProtKB-UniRule"/>
</dbReference>
<dbReference type="EMBL" id="KX434767">
    <property type="protein sequence ID" value="ART66902.1"/>
    <property type="molecule type" value="Genomic_DNA"/>
</dbReference>